<evidence type="ECO:0000313" key="9">
    <source>
        <dbReference type="EMBL" id="KYC48161.1"/>
    </source>
</evidence>
<dbReference type="Proteomes" id="UP000092401">
    <property type="component" value="Unassembled WGS sequence"/>
</dbReference>
<protein>
    <recommendedName>
        <fullName evidence="2">histidine kinase</fullName>
        <ecNumber evidence="2">2.7.13.3</ecNumber>
    </recommendedName>
</protein>
<evidence type="ECO:0000259" key="7">
    <source>
        <dbReference type="PROSITE" id="PS50113"/>
    </source>
</evidence>
<evidence type="ECO:0000313" key="13">
    <source>
        <dbReference type="Proteomes" id="UP000092403"/>
    </source>
</evidence>
<gene>
    <name evidence="8" type="ORF">APG10_00412</name>
    <name evidence="9" type="ORF">APG11_00522</name>
    <name evidence="10" type="ORF">APG12_00503</name>
</gene>
<dbReference type="InterPro" id="IPR035965">
    <property type="entry name" value="PAS-like_dom_sf"/>
</dbReference>
<evidence type="ECO:0000313" key="10">
    <source>
        <dbReference type="EMBL" id="KYC50816.1"/>
    </source>
</evidence>
<dbReference type="PANTHER" id="PTHR43304">
    <property type="entry name" value="PHYTOCHROME-LIKE PROTEIN CPH1"/>
    <property type="match status" value="1"/>
</dbReference>
<keyword evidence="3" id="KW-0597">Phosphoprotein</keyword>
<name>A0A150J0P9_9EURY</name>
<dbReference type="Proteomes" id="UP000092403">
    <property type="component" value="Unassembled WGS sequence"/>
</dbReference>
<dbReference type="PANTHER" id="PTHR43304:SF1">
    <property type="entry name" value="PAC DOMAIN-CONTAINING PROTEIN"/>
    <property type="match status" value="1"/>
</dbReference>
<dbReference type="GO" id="GO:0004673">
    <property type="term" value="F:protein histidine kinase activity"/>
    <property type="evidence" value="ECO:0007669"/>
    <property type="project" value="UniProtKB-EC"/>
</dbReference>
<dbReference type="SUPFAM" id="SSF55785">
    <property type="entry name" value="PYP-like sensor domain (PAS domain)"/>
    <property type="match status" value="1"/>
</dbReference>
<dbReference type="EMBL" id="LNGF01000009">
    <property type="protein sequence ID" value="KYC48161.1"/>
    <property type="molecule type" value="Genomic_DNA"/>
</dbReference>
<dbReference type="EC" id="2.7.13.3" evidence="2"/>
<keyword evidence="5 10" id="KW-0418">Kinase</keyword>
<dbReference type="PRINTS" id="PR00344">
    <property type="entry name" value="BCTRLSENSOR"/>
</dbReference>
<evidence type="ECO:0000256" key="2">
    <source>
        <dbReference type="ARBA" id="ARBA00012438"/>
    </source>
</evidence>
<dbReference type="Pfam" id="PF13426">
    <property type="entry name" value="PAS_9"/>
    <property type="match status" value="1"/>
</dbReference>
<dbReference type="PROSITE" id="PS50109">
    <property type="entry name" value="HIS_KIN"/>
    <property type="match status" value="1"/>
</dbReference>
<reference evidence="11 12" key="1">
    <citation type="journal article" date="2016" name="ISME J.">
        <title>Chasing the elusive Euryarchaeota class WSA2: genomes reveal a uniquely fastidious methyl-reducing methanogen.</title>
        <authorList>
            <person name="Nobu M.K."/>
            <person name="Narihiro T."/>
            <person name="Kuroda K."/>
            <person name="Mei R."/>
            <person name="Liu W.T."/>
        </authorList>
    </citation>
    <scope>NUCLEOTIDE SEQUENCE [LARGE SCALE GENOMIC DNA]</scope>
    <source>
        <strain evidence="8">B03fssc0709_Meth_Bin005</strain>
        <strain evidence="9">B15fssc0709_Meth_Bin003</strain>
        <strain evidence="10">BMIXfssc0709_Meth_Bin006</strain>
    </source>
</reference>
<evidence type="ECO:0000256" key="1">
    <source>
        <dbReference type="ARBA" id="ARBA00000085"/>
    </source>
</evidence>
<dbReference type="Gene3D" id="3.30.565.10">
    <property type="entry name" value="Histidine kinase-like ATPase, C-terminal domain"/>
    <property type="match status" value="1"/>
</dbReference>
<dbReference type="InterPro" id="IPR003594">
    <property type="entry name" value="HATPase_dom"/>
</dbReference>
<evidence type="ECO:0000313" key="12">
    <source>
        <dbReference type="Proteomes" id="UP000092401"/>
    </source>
</evidence>
<dbReference type="SMART" id="SM00387">
    <property type="entry name" value="HATPase_c"/>
    <property type="match status" value="1"/>
</dbReference>
<organism evidence="10 13">
    <name type="scientific">Candidatus Methanofastidiosum methylothiophilum</name>
    <dbReference type="NCBI Taxonomy" id="1705564"/>
    <lineage>
        <taxon>Archaea</taxon>
        <taxon>Methanobacteriati</taxon>
        <taxon>Methanobacteriota</taxon>
        <taxon>Stenosarchaea group</taxon>
        <taxon>Candidatus Methanofastidiosia</taxon>
        <taxon>Candidatus Methanofastidiosales</taxon>
        <taxon>Candidatus Methanofastidiosaceae</taxon>
        <taxon>Candidatus Methanofastidiosum</taxon>
    </lineage>
</organism>
<evidence type="ECO:0000256" key="3">
    <source>
        <dbReference type="ARBA" id="ARBA00022553"/>
    </source>
</evidence>
<dbReference type="PROSITE" id="PS50113">
    <property type="entry name" value="PAC"/>
    <property type="match status" value="1"/>
</dbReference>
<accession>A0A150ISZ8</accession>
<dbReference type="InterPro" id="IPR052162">
    <property type="entry name" value="Sensor_kinase/Photoreceptor"/>
</dbReference>
<evidence type="ECO:0000256" key="4">
    <source>
        <dbReference type="ARBA" id="ARBA00022679"/>
    </source>
</evidence>
<sequence length="398" mass="45162">MPNLIKLFTGTVITGNVSDKNELCLTDIKGNKVHFEVATQFIKKDNKVSGAVSILRDITERDSIKEALEKEKNNLYFLLNELPGYVSVYSKDLSIVFANKFLKKRFGEIDGKKCHEIFHGFTNCSEEPCNICPVLSVFETGAPLYSQRAQRDSSIYDVYDFPFTDSDDKKLVMEFGIDITEKKLAESKIIELNDTLRLLNKILRHDILNNLMVISANIEMLVTEDREKINKVFEYVQKSVILIYRIKELESLVSTGFELKNYDLKSILKEILKNYTGVKFRVDGNCIVLADDALSSVFDNIVRNAVIHGDTQGMDIKIKSIKDHCEIKFIDYGINIPEEIKNKLFEEGFAFGKNRGTGLGLFIAKKTLERYGGSISVEDNSPKGTTFILKLRKGEAKN</sequence>
<dbReference type="EMBL" id="LNGE01000008">
    <property type="protein sequence ID" value="KYC45892.1"/>
    <property type="molecule type" value="Genomic_DNA"/>
</dbReference>
<feature type="domain" description="Histidine kinase" evidence="6">
    <location>
        <begin position="202"/>
        <end position="395"/>
    </location>
</feature>
<dbReference type="Gene3D" id="3.30.450.20">
    <property type="entry name" value="PAS domain"/>
    <property type="match status" value="2"/>
</dbReference>
<dbReference type="InterPro" id="IPR004358">
    <property type="entry name" value="Sig_transdc_His_kin-like_C"/>
</dbReference>
<dbReference type="InterPro" id="IPR000014">
    <property type="entry name" value="PAS"/>
</dbReference>
<proteinExistence type="predicted"/>
<keyword evidence="4" id="KW-0808">Transferase</keyword>
<dbReference type="EMBL" id="LNJC01000007">
    <property type="protein sequence ID" value="KYC50816.1"/>
    <property type="molecule type" value="Genomic_DNA"/>
</dbReference>
<comment type="caution">
    <text evidence="10">The sequence shown here is derived from an EMBL/GenBank/DDBJ whole genome shotgun (WGS) entry which is preliminary data.</text>
</comment>
<evidence type="ECO:0000259" key="6">
    <source>
        <dbReference type="PROSITE" id="PS50109"/>
    </source>
</evidence>
<comment type="catalytic activity">
    <reaction evidence="1">
        <text>ATP + protein L-histidine = ADP + protein N-phospho-L-histidine.</text>
        <dbReference type="EC" id="2.7.13.3"/>
    </reaction>
</comment>
<evidence type="ECO:0000313" key="11">
    <source>
        <dbReference type="Proteomes" id="UP000091929"/>
    </source>
</evidence>
<dbReference type="InterPro" id="IPR036890">
    <property type="entry name" value="HATPase_C_sf"/>
</dbReference>
<feature type="domain" description="PAC" evidence="7">
    <location>
        <begin position="19"/>
        <end position="70"/>
    </location>
</feature>
<dbReference type="InterPro" id="IPR000700">
    <property type="entry name" value="PAS-assoc_C"/>
</dbReference>
<accession>A0A150ILW3</accession>
<evidence type="ECO:0000313" key="8">
    <source>
        <dbReference type="EMBL" id="KYC45892.1"/>
    </source>
</evidence>
<dbReference type="AlphaFoldDB" id="A0A150J0P9"/>
<accession>A0A150J0P9</accession>
<dbReference type="SUPFAM" id="SSF55874">
    <property type="entry name" value="ATPase domain of HSP90 chaperone/DNA topoisomerase II/histidine kinase"/>
    <property type="match status" value="1"/>
</dbReference>
<evidence type="ECO:0000256" key="5">
    <source>
        <dbReference type="ARBA" id="ARBA00022777"/>
    </source>
</evidence>
<dbReference type="Pfam" id="PF02518">
    <property type="entry name" value="HATPase_c"/>
    <property type="match status" value="1"/>
</dbReference>
<dbReference type="InterPro" id="IPR005467">
    <property type="entry name" value="His_kinase_dom"/>
</dbReference>
<dbReference type="Proteomes" id="UP000091929">
    <property type="component" value="Unassembled WGS sequence"/>
</dbReference>